<name>A0ABC8Y893_9POAL</name>
<dbReference type="GO" id="GO:0004674">
    <property type="term" value="F:protein serine/threonine kinase activity"/>
    <property type="evidence" value="ECO:0007669"/>
    <property type="project" value="UniProtKB-KW"/>
</dbReference>
<evidence type="ECO:0000313" key="9">
    <source>
        <dbReference type="Proteomes" id="UP001497457"/>
    </source>
</evidence>
<dbReference type="InterPro" id="IPR008271">
    <property type="entry name" value="Ser/Thr_kinase_AS"/>
</dbReference>
<reference evidence="8 9" key="2">
    <citation type="submission" date="2024-10" db="EMBL/GenBank/DDBJ databases">
        <authorList>
            <person name="Ryan C."/>
        </authorList>
    </citation>
    <scope>NUCLEOTIDE SEQUENCE [LARGE SCALE GENOMIC DNA]</scope>
</reference>
<dbReference type="FunFam" id="3.30.200.20:FF:000039">
    <property type="entry name" value="receptor-like protein kinase FERONIA"/>
    <property type="match status" value="1"/>
</dbReference>
<feature type="domain" description="Protein kinase" evidence="7">
    <location>
        <begin position="320"/>
        <end position="586"/>
    </location>
</feature>
<dbReference type="Proteomes" id="UP001497457">
    <property type="component" value="Chromosome 16b"/>
</dbReference>
<dbReference type="InterPro" id="IPR000719">
    <property type="entry name" value="Prot_kinase_dom"/>
</dbReference>
<dbReference type="SUPFAM" id="SSF56112">
    <property type="entry name" value="Protein kinase-like (PK-like)"/>
    <property type="match status" value="2"/>
</dbReference>
<keyword evidence="1" id="KW-0723">Serine/threonine-protein kinase</keyword>
<sequence>MELIQGADRSKWTVHSNHNITCFTKGEVEIITNNFTAILGRGGFGEVYEGVLEDQRKVAVKRFIHNVKENFAKELAVHREINHRNVVRLIGYCVEENALMMITEYIANGKLSDALHHDNSPIPLDVRLRVAIECAEALAYMHSCMYTHVIHGDIKPANILLDEIFHAKLSDFGISRLINADNTVYTENVIGSIGYMDPLFARDGLLTSKSDVYSFGVVLLELIARKKATTVVGNVNIVAAFTNALARGIRGAREMFDAEITSKDSMKIVERVAKIAGECLIMEREKRPEMIDVVERLRVLRKALHQDQGQHRAYMPTNNFHWSLLVGEGAFGPVFSGTINGGKTKVAIKRRNSDSMQAEHEFHTEIEVSSKILHHNVAPLIGYCNEIGEMILVYNYMAHGCLRDHLYRTKRPPLTWNRRLEICIGAAQGLHSLHASQVIYRDLKTTDILLDEEWVAKLTDLALCKIGPPTDEATRVMGSNGFMDPEYVRTGRLTEKTDVYAFGVVLLEVLCARPILDINLPKEQVVLVDWALQCKEERLNQIVDPHLKGSINQRSLETFVGIAEKCLASEGIHRPSMGDVLLDLELALGAQGTVQGSSPVL</sequence>
<keyword evidence="9" id="KW-1185">Reference proteome</keyword>
<accession>A0ABC8Y893</accession>
<dbReference type="InterPro" id="IPR001245">
    <property type="entry name" value="Ser-Thr/Tyr_kinase_cat_dom"/>
</dbReference>
<dbReference type="PROSITE" id="PS50011">
    <property type="entry name" value="PROTEIN_KINASE_DOM"/>
    <property type="match status" value="2"/>
</dbReference>
<dbReference type="Pfam" id="PF07714">
    <property type="entry name" value="PK_Tyr_Ser-Thr"/>
    <property type="match status" value="2"/>
</dbReference>
<evidence type="ECO:0000256" key="2">
    <source>
        <dbReference type="ARBA" id="ARBA00022679"/>
    </source>
</evidence>
<keyword evidence="2" id="KW-0808">Transferase</keyword>
<dbReference type="InterPro" id="IPR011009">
    <property type="entry name" value="Kinase-like_dom_sf"/>
</dbReference>
<dbReference type="EMBL" id="OZ075126">
    <property type="protein sequence ID" value="CAL4939694.1"/>
    <property type="molecule type" value="Genomic_DNA"/>
</dbReference>
<dbReference type="PROSITE" id="PS00108">
    <property type="entry name" value="PROTEIN_KINASE_ST"/>
    <property type="match status" value="1"/>
</dbReference>
<dbReference type="FunFam" id="1.10.510.10:FF:000474">
    <property type="entry name" value="Wall-associated receptor kinase 3"/>
    <property type="match status" value="1"/>
</dbReference>
<dbReference type="InterPro" id="IPR017441">
    <property type="entry name" value="Protein_kinase_ATP_BS"/>
</dbReference>
<dbReference type="Gene3D" id="1.10.510.10">
    <property type="entry name" value="Transferase(Phosphotransferase) domain 1"/>
    <property type="match status" value="2"/>
</dbReference>
<organism evidence="8 9">
    <name type="scientific">Urochloa decumbens</name>
    <dbReference type="NCBI Taxonomy" id="240449"/>
    <lineage>
        <taxon>Eukaryota</taxon>
        <taxon>Viridiplantae</taxon>
        <taxon>Streptophyta</taxon>
        <taxon>Embryophyta</taxon>
        <taxon>Tracheophyta</taxon>
        <taxon>Spermatophyta</taxon>
        <taxon>Magnoliopsida</taxon>
        <taxon>Liliopsida</taxon>
        <taxon>Poales</taxon>
        <taxon>Poaceae</taxon>
        <taxon>PACMAD clade</taxon>
        <taxon>Panicoideae</taxon>
        <taxon>Panicodae</taxon>
        <taxon>Paniceae</taxon>
        <taxon>Melinidinae</taxon>
        <taxon>Urochloa</taxon>
    </lineage>
</organism>
<dbReference type="PANTHER" id="PTHR47989:SF62">
    <property type="entry name" value="OS05G0423500 PROTEIN"/>
    <property type="match status" value="1"/>
</dbReference>
<proteinExistence type="predicted"/>
<dbReference type="GO" id="GO:0005524">
    <property type="term" value="F:ATP binding"/>
    <property type="evidence" value="ECO:0007669"/>
    <property type="project" value="UniProtKB-UniRule"/>
</dbReference>
<evidence type="ECO:0000256" key="4">
    <source>
        <dbReference type="ARBA" id="ARBA00022777"/>
    </source>
</evidence>
<dbReference type="FunFam" id="3.30.200.20:FF:000337">
    <property type="entry name" value="Wall-associated receptor kinase 3"/>
    <property type="match status" value="1"/>
</dbReference>
<dbReference type="SMART" id="SM00220">
    <property type="entry name" value="S_TKc"/>
    <property type="match status" value="2"/>
</dbReference>
<dbReference type="AlphaFoldDB" id="A0ABC8Y893"/>
<evidence type="ECO:0000313" key="8">
    <source>
        <dbReference type="EMBL" id="CAL4939694.1"/>
    </source>
</evidence>
<dbReference type="PROSITE" id="PS00107">
    <property type="entry name" value="PROTEIN_KINASE_ATP"/>
    <property type="match status" value="1"/>
</dbReference>
<evidence type="ECO:0000256" key="5">
    <source>
        <dbReference type="ARBA" id="ARBA00022840"/>
    </source>
</evidence>
<keyword evidence="4" id="KW-0418">Kinase</keyword>
<keyword evidence="3 6" id="KW-0547">Nucleotide-binding</keyword>
<reference evidence="9" key="1">
    <citation type="submission" date="2024-06" db="EMBL/GenBank/DDBJ databases">
        <authorList>
            <person name="Ryan C."/>
        </authorList>
    </citation>
    <scope>NUCLEOTIDE SEQUENCE [LARGE SCALE GENOMIC DNA]</scope>
</reference>
<dbReference type="PANTHER" id="PTHR47989">
    <property type="entry name" value="OS01G0750732 PROTEIN"/>
    <property type="match status" value="1"/>
</dbReference>
<dbReference type="Gene3D" id="3.30.200.20">
    <property type="entry name" value="Phosphorylase Kinase, domain 1"/>
    <property type="match status" value="2"/>
</dbReference>
<evidence type="ECO:0000256" key="3">
    <source>
        <dbReference type="ARBA" id="ARBA00022741"/>
    </source>
</evidence>
<protein>
    <recommendedName>
        <fullName evidence="7">Protein kinase domain-containing protein</fullName>
    </recommendedName>
</protein>
<evidence type="ECO:0000259" key="7">
    <source>
        <dbReference type="PROSITE" id="PS50011"/>
    </source>
</evidence>
<keyword evidence="5 6" id="KW-0067">ATP-binding</keyword>
<evidence type="ECO:0000256" key="6">
    <source>
        <dbReference type="PROSITE-ProRule" id="PRU10141"/>
    </source>
</evidence>
<gene>
    <name evidence="8" type="ORF">URODEC1_LOCUS32080</name>
</gene>
<feature type="binding site" evidence="6">
    <location>
        <position position="61"/>
    </location>
    <ligand>
        <name>ATP</name>
        <dbReference type="ChEBI" id="CHEBI:30616"/>
    </ligand>
</feature>
<feature type="domain" description="Protein kinase" evidence="7">
    <location>
        <begin position="33"/>
        <end position="300"/>
    </location>
</feature>
<evidence type="ECO:0000256" key="1">
    <source>
        <dbReference type="ARBA" id="ARBA00022527"/>
    </source>
</evidence>